<dbReference type="AlphaFoldDB" id="A0A4S3MCK8"/>
<comment type="catalytic activity">
    <reaction evidence="1">
        <text>ATP + protein L-histidine = ADP + protein N-phospho-L-histidine.</text>
        <dbReference type="EC" id="2.7.13.3"/>
    </reaction>
</comment>
<dbReference type="InterPro" id="IPR036890">
    <property type="entry name" value="HATPase_C_sf"/>
</dbReference>
<comment type="caution">
    <text evidence="9">The sequence shown here is derived from an EMBL/GenBank/DDBJ whole genome shotgun (WGS) entry which is preliminary data.</text>
</comment>
<feature type="transmembrane region" description="Helical" evidence="7">
    <location>
        <begin position="29"/>
        <end position="46"/>
    </location>
</feature>
<keyword evidence="4" id="KW-0808">Transferase</keyword>
<evidence type="ECO:0000256" key="2">
    <source>
        <dbReference type="ARBA" id="ARBA00012438"/>
    </source>
</evidence>
<evidence type="ECO:0000259" key="8">
    <source>
        <dbReference type="PROSITE" id="PS50109"/>
    </source>
</evidence>
<evidence type="ECO:0000256" key="3">
    <source>
        <dbReference type="ARBA" id="ARBA00022553"/>
    </source>
</evidence>
<dbReference type="CDD" id="cd00082">
    <property type="entry name" value="HisKA"/>
    <property type="match status" value="1"/>
</dbReference>
<dbReference type="InterPro" id="IPR003594">
    <property type="entry name" value="HATPase_dom"/>
</dbReference>
<dbReference type="Proteomes" id="UP000306113">
    <property type="component" value="Unassembled WGS sequence"/>
</dbReference>
<keyword evidence="10" id="KW-1185">Reference proteome</keyword>
<sequence length="443" mass="47869">MAIVEAINVEATEGAVRAAASLPMGLTPFNSLLLLIVALLAVRAFVQPRPFVAEGAKQPAQPPLPRLNDTMTLLADPQPPAEAPAKPTTSGTTRLLQGAFTALLDEVFVFSPNDFSVSFMNAKAQKRVADLGLSKDKVRFPDILPATNRQIIVEAARNLMRSSLDSIVFELNAADAPCELTMKLIREDKDKVYFMAILRDISGRVNEARAQSDYVATLSHEMRTPLTSIKGAVELIASGKMGELSGGAAATLGVAQRNVDRLLRLTNDILDLQKMDAGQMRCDFEPVSLSSLVRDGAQDIQGYARQFDVSVRVTAELADGGMVLADRTRLMQVLANLLSNAIKHSAPRDEVVILARDMDRHIRVEVVDHGPGIPEKLRNSLFEPYQQGPQVQRKVASTGLGLSIAKRIVEAHSGSIGFDSEAGDGAVFYFDIPKMGSLDEVAA</sequence>
<dbReference type="EMBL" id="SSMD01000001">
    <property type="protein sequence ID" value="THD76561.1"/>
    <property type="molecule type" value="Genomic_DNA"/>
</dbReference>
<dbReference type="InterPro" id="IPR005467">
    <property type="entry name" value="His_kinase_dom"/>
</dbReference>
<keyword evidence="7" id="KW-0472">Membrane</keyword>
<dbReference type="OrthoDB" id="7179697at2"/>
<evidence type="ECO:0000313" key="9">
    <source>
        <dbReference type="EMBL" id="THD76561.1"/>
    </source>
</evidence>
<protein>
    <recommendedName>
        <fullName evidence="2">histidine kinase</fullName>
        <ecNumber evidence="2">2.7.13.3</ecNumber>
    </recommendedName>
</protein>
<dbReference type="SUPFAM" id="SSF47384">
    <property type="entry name" value="Homodimeric domain of signal transducing histidine kinase"/>
    <property type="match status" value="1"/>
</dbReference>
<evidence type="ECO:0000256" key="6">
    <source>
        <dbReference type="ARBA" id="ARBA00023012"/>
    </source>
</evidence>
<dbReference type="Gene3D" id="3.30.565.10">
    <property type="entry name" value="Histidine kinase-like ATPase, C-terminal domain"/>
    <property type="match status" value="1"/>
</dbReference>
<dbReference type="PRINTS" id="PR00344">
    <property type="entry name" value="BCTRLSENSOR"/>
</dbReference>
<dbReference type="InterPro" id="IPR036097">
    <property type="entry name" value="HisK_dim/P_sf"/>
</dbReference>
<organism evidence="9 10">
    <name type="scientific">Thalassobius vesicularis</name>
    <dbReference type="NCBI Taxonomy" id="1294297"/>
    <lineage>
        <taxon>Bacteria</taxon>
        <taxon>Pseudomonadati</taxon>
        <taxon>Pseudomonadota</taxon>
        <taxon>Alphaproteobacteria</taxon>
        <taxon>Rhodobacterales</taxon>
        <taxon>Roseobacteraceae</taxon>
        <taxon>Thalassovita</taxon>
    </lineage>
</organism>
<dbReference type="EC" id="2.7.13.3" evidence="2"/>
<dbReference type="GO" id="GO:0000155">
    <property type="term" value="F:phosphorelay sensor kinase activity"/>
    <property type="evidence" value="ECO:0007669"/>
    <property type="project" value="InterPro"/>
</dbReference>
<feature type="domain" description="Histidine kinase" evidence="8">
    <location>
        <begin position="217"/>
        <end position="436"/>
    </location>
</feature>
<keyword evidence="5 9" id="KW-0418">Kinase</keyword>
<dbReference type="Gene3D" id="1.10.287.130">
    <property type="match status" value="1"/>
</dbReference>
<dbReference type="SMART" id="SM00388">
    <property type="entry name" value="HisKA"/>
    <property type="match status" value="1"/>
</dbReference>
<dbReference type="Pfam" id="PF00512">
    <property type="entry name" value="HisKA"/>
    <property type="match status" value="1"/>
</dbReference>
<dbReference type="PROSITE" id="PS50109">
    <property type="entry name" value="HIS_KIN"/>
    <property type="match status" value="1"/>
</dbReference>
<reference evidence="9 10" key="1">
    <citation type="submission" date="2019-04" db="EMBL/GenBank/DDBJ databases">
        <title>Draft genome sequence of Youngimonas vesicularis.</title>
        <authorList>
            <person name="Hameed A."/>
        </authorList>
    </citation>
    <scope>NUCLEOTIDE SEQUENCE [LARGE SCALE GENOMIC DNA]</scope>
    <source>
        <strain evidence="9 10">CC-AMW-E</strain>
    </source>
</reference>
<dbReference type="InterPro" id="IPR003661">
    <property type="entry name" value="HisK_dim/P_dom"/>
</dbReference>
<evidence type="ECO:0000256" key="7">
    <source>
        <dbReference type="SAM" id="Phobius"/>
    </source>
</evidence>
<keyword evidence="7" id="KW-0812">Transmembrane</keyword>
<dbReference type="RefSeq" id="WP_136337504.1">
    <property type="nucleotide sequence ID" value="NZ_SSMD01000001.1"/>
</dbReference>
<evidence type="ECO:0000313" key="10">
    <source>
        <dbReference type="Proteomes" id="UP000306113"/>
    </source>
</evidence>
<gene>
    <name evidence="9" type="ORF">E7681_01580</name>
</gene>
<keyword evidence="6" id="KW-0902">Two-component regulatory system</keyword>
<evidence type="ECO:0000256" key="5">
    <source>
        <dbReference type="ARBA" id="ARBA00022777"/>
    </source>
</evidence>
<accession>A0A4S3MCK8</accession>
<dbReference type="CDD" id="cd00075">
    <property type="entry name" value="HATPase"/>
    <property type="match status" value="1"/>
</dbReference>
<dbReference type="PANTHER" id="PTHR43711">
    <property type="entry name" value="TWO-COMPONENT HISTIDINE KINASE"/>
    <property type="match status" value="1"/>
</dbReference>
<keyword evidence="3" id="KW-0597">Phosphoprotein</keyword>
<dbReference type="FunFam" id="3.30.565.10:FF:000006">
    <property type="entry name" value="Sensor histidine kinase WalK"/>
    <property type="match status" value="1"/>
</dbReference>
<name>A0A4S3MCK8_9RHOB</name>
<evidence type="ECO:0000256" key="4">
    <source>
        <dbReference type="ARBA" id="ARBA00022679"/>
    </source>
</evidence>
<proteinExistence type="predicted"/>
<dbReference type="InterPro" id="IPR050736">
    <property type="entry name" value="Sensor_HK_Regulatory"/>
</dbReference>
<dbReference type="SUPFAM" id="SSF55874">
    <property type="entry name" value="ATPase domain of HSP90 chaperone/DNA topoisomerase II/histidine kinase"/>
    <property type="match status" value="1"/>
</dbReference>
<dbReference type="Pfam" id="PF02518">
    <property type="entry name" value="HATPase_c"/>
    <property type="match status" value="1"/>
</dbReference>
<evidence type="ECO:0000256" key="1">
    <source>
        <dbReference type="ARBA" id="ARBA00000085"/>
    </source>
</evidence>
<dbReference type="PANTHER" id="PTHR43711:SF30">
    <property type="entry name" value="HISTIDINE KINASE"/>
    <property type="match status" value="1"/>
</dbReference>
<dbReference type="SMART" id="SM00387">
    <property type="entry name" value="HATPase_c"/>
    <property type="match status" value="1"/>
</dbReference>
<keyword evidence="7" id="KW-1133">Transmembrane helix</keyword>
<dbReference type="InterPro" id="IPR004358">
    <property type="entry name" value="Sig_transdc_His_kin-like_C"/>
</dbReference>